<comment type="caution">
    <text evidence="1">The sequence shown here is derived from an EMBL/GenBank/DDBJ whole genome shotgun (WGS) entry which is preliminary data.</text>
</comment>
<proteinExistence type="predicted"/>
<organism evidence="1">
    <name type="scientific">bioreactor metagenome</name>
    <dbReference type="NCBI Taxonomy" id="1076179"/>
    <lineage>
        <taxon>unclassified sequences</taxon>
        <taxon>metagenomes</taxon>
        <taxon>ecological metagenomes</taxon>
    </lineage>
</organism>
<dbReference type="EMBL" id="VSSQ01047507">
    <property type="protein sequence ID" value="MPN01512.1"/>
    <property type="molecule type" value="Genomic_DNA"/>
</dbReference>
<protein>
    <submittedName>
        <fullName evidence="1">Uncharacterized protein</fullName>
    </submittedName>
</protein>
<evidence type="ECO:0000313" key="1">
    <source>
        <dbReference type="EMBL" id="MPN01512.1"/>
    </source>
</evidence>
<name>A0A645EJQ4_9ZZZZ</name>
<reference evidence="1" key="1">
    <citation type="submission" date="2019-08" db="EMBL/GenBank/DDBJ databases">
        <authorList>
            <person name="Kucharzyk K."/>
            <person name="Murdoch R.W."/>
            <person name="Higgins S."/>
            <person name="Loffler F."/>
        </authorList>
    </citation>
    <scope>NUCLEOTIDE SEQUENCE</scope>
</reference>
<gene>
    <name evidence="1" type="ORF">SDC9_148721</name>
</gene>
<dbReference type="AlphaFoldDB" id="A0A645EJQ4"/>
<sequence>MVEEKPCQIVRRADAHLQCGVKFVPPAVVNAQKGGRRVVDEKIHPAILRKHFLRKPAQCFFLANVTGEIGVLCAVDDANRGPGLCKFFADAFANAPGPAGDNGHFARKHRVPSSCPLGAATPRIFCSATLYCHGGQKSNYITRVNQSHRAK</sequence>
<accession>A0A645EJQ4</accession>